<gene>
    <name evidence="3" type="ORF">Cpap_0159</name>
</gene>
<dbReference type="EMBL" id="ACXX02000020">
    <property type="protein sequence ID" value="EGD45792.1"/>
    <property type="molecule type" value="Genomic_DNA"/>
</dbReference>
<feature type="transmembrane region" description="Helical" evidence="1">
    <location>
        <begin position="89"/>
        <end position="109"/>
    </location>
</feature>
<dbReference type="InterPro" id="IPR024330">
    <property type="entry name" value="DUF3852"/>
</dbReference>
<keyword evidence="2" id="KW-0732">Signal</keyword>
<dbReference type="Pfam" id="PF12963">
    <property type="entry name" value="DUF3852"/>
    <property type="match status" value="1"/>
</dbReference>
<keyword evidence="4" id="KW-1185">Reference proteome</keyword>
<evidence type="ECO:0000256" key="2">
    <source>
        <dbReference type="SAM" id="SignalP"/>
    </source>
</evidence>
<evidence type="ECO:0008006" key="5">
    <source>
        <dbReference type="Google" id="ProtNLM"/>
    </source>
</evidence>
<evidence type="ECO:0000313" key="3">
    <source>
        <dbReference type="EMBL" id="EGD45792.1"/>
    </source>
</evidence>
<feature type="chain" id="PRO_5003276182" description="DUF3852 domain-containing protein" evidence="2">
    <location>
        <begin position="26"/>
        <end position="111"/>
    </location>
</feature>
<dbReference type="RefSeq" id="WP_004622463.1">
    <property type="nucleotide sequence ID" value="NZ_ACXX02000020.1"/>
</dbReference>
<reference evidence="3" key="2">
    <citation type="submission" date="2011-01" db="EMBL/GenBank/DDBJ databases">
        <title>The Non-contiguous Finished genome of Clostridium papyrosolvens.</title>
        <authorList>
            <person name="Lucas S."/>
            <person name="Copeland A."/>
            <person name="Lapidus A."/>
            <person name="Cheng J.-F."/>
            <person name="Goodwin L."/>
            <person name="Pitluck S."/>
            <person name="Misra M."/>
            <person name="Chertkov O."/>
            <person name="Detter J.C."/>
            <person name="Han C."/>
            <person name="Tapia R."/>
            <person name="Land M."/>
            <person name="Hauser L."/>
            <person name="Kyrpides N."/>
            <person name="Ivanova N."/>
            <person name="Pagani I."/>
            <person name="Mouttaki H."/>
            <person name="He Z."/>
            <person name="Zhou J."/>
            <person name="Hemme C.L."/>
            <person name="Woyke T."/>
        </authorList>
    </citation>
    <scope>NUCLEOTIDE SEQUENCE [LARGE SCALE GENOMIC DNA]</scope>
    <source>
        <strain evidence="3">DSM 2782</strain>
    </source>
</reference>
<evidence type="ECO:0000256" key="1">
    <source>
        <dbReference type="SAM" id="Phobius"/>
    </source>
</evidence>
<dbReference type="Proteomes" id="UP000003860">
    <property type="component" value="Unassembled WGS sequence"/>
</dbReference>
<name>F1TIH5_9FIRM</name>
<dbReference type="eggNOG" id="ENOG5031SFX">
    <property type="taxonomic scope" value="Bacteria"/>
</dbReference>
<comment type="caution">
    <text evidence="3">The sequence shown here is derived from an EMBL/GenBank/DDBJ whole genome shotgun (WGS) entry which is preliminary data.</text>
</comment>
<dbReference type="STRING" id="588581.Cpap_0159"/>
<feature type="transmembrane region" description="Helical" evidence="1">
    <location>
        <begin position="49"/>
        <end position="68"/>
    </location>
</feature>
<keyword evidence="1" id="KW-1133">Transmembrane helix</keyword>
<protein>
    <recommendedName>
        <fullName evidence="5">DUF3852 domain-containing protein</fullName>
    </recommendedName>
</protein>
<sequence length="111" mass="12090">MNKKILCILCVSLLLSVMLCATAYASGSGDVAGAIEGTWTSASQQIKTVVNKVVFPAIDLILAVFFFAKLGTAYFDYRKHGQFEWASPAILFACLVFTLTAPLYIWTILGM</sequence>
<keyword evidence="1" id="KW-0472">Membrane</keyword>
<keyword evidence="1" id="KW-0812">Transmembrane</keyword>
<reference evidence="3" key="1">
    <citation type="submission" date="2009-07" db="EMBL/GenBank/DDBJ databases">
        <authorList>
            <consortium name="US DOE Joint Genome Institute (JGI-PGF)"/>
            <person name="Lucas S."/>
            <person name="Copeland A."/>
            <person name="Lapidus A."/>
            <person name="Glavina del Rio T."/>
            <person name="Tice H."/>
            <person name="Bruce D."/>
            <person name="Goodwin L."/>
            <person name="Pitluck S."/>
            <person name="Larimer F."/>
            <person name="Land M.L."/>
            <person name="Mouttaki H."/>
            <person name="He Z."/>
            <person name="Zhou J."/>
            <person name="Hemme C.L."/>
        </authorList>
    </citation>
    <scope>NUCLEOTIDE SEQUENCE</scope>
    <source>
        <strain evidence="3">DSM 2782</strain>
    </source>
</reference>
<accession>F1TIH5</accession>
<evidence type="ECO:0000313" key="4">
    <source>
        <dbReference type="Proteomes" id="UP000003860"/>
    </source>
</evidence>
<dbReference type="AlphaFoldDB" id="F1TIH5"/>
<proteinExistence type="predicted"/>
<organism evidence="3 4">
    <name type="scientific">Ruminiclostridium papyrosolvens DSM 2782</name>
    <dbReference type="NCBI Taxonomy" id="588581"/>
    <lineage>
        <taxon>Bacteria</taxon>
        <taxon>Bacillati</taxon>
        <taxon>Bacillota</taxon>
        <taxon>Clostridia</taxon>
        <taxon>Eubacteriales</taxon>
        <taxon>Oscillospiraceae</taxon>
        <taxon>Ruminiclostridium</taxon>
    </lineage>
</organism>
<feature type="signal peptide" evidence="2">
    <location>
        <begin position="1"/>
        <end position="25"/>
    </location>
</feature>